<dbReference type="InterPro" id="IPR013324">
    <property type="entry name" value="RNA_pol_sigma_r3/r4-like"/>
</dbReference>
<evidence type="ECO:0000256" key="5">
    <source>
        <dbReference type="ARBA" id="ARBA00023163"/>
    </source>
</evidence>
<reference evidence="9 10" key="1">
    <citation type="submission" date="2020-10" db="EMBL/GenBank/DDBJ databases">
        <title>Mucilaginibacter mali sp. nov., isolated from rhizosphere soil of apple orchard.</title>
        <authorList>
            <person name="Lee J.-S."/>
            <person name="Kim H.S."/>
            <person name="Kim J.-S."/>
        </authorList>
    </citation>
    <scope>NUCLEOTIDE SEQUENCE [LARGE SCALE GENOMIC DNA]</scope>
    <source>
        <strain evidence="9 10">KCTC 23157</strain>
    </source>
</reference>
<dbReference type="InterPro" id="IPR039425">
    <property type="entry name" value="RNA_pol_sigma-70-like"/>
</dbReference>
<feature type="domain" description="RNA polymerase sigma-70 region 2" evidence="7">
    <location>
        <begin position="22"/>
        <end position="88"/>
    </location>
</feature>
<dbReference type="RefSeq" id="WP_194104273.1">
    <property type="nucleotide sequence ID" value="NZ_JADFFM010000001.1"/>
</dbReference>
<evidence type="ECO:0000259" key="8">
    <source>
        <dbReference type="Pfam" id="PF08281"/>
    </source>
</evidence>
<dbReference type="NCBIfam" id="TIGR02937">
    <property type="entry name" value="sigma70-ECF"/>
    <property type="match status" value="1"/>
</dbReference>
<dbReference type="Gene3D" id="1.10.1740.10">
    <property type="match status" value="1"/>
</dbReference>
<protein>
    <recommendedName>
        <fullName evidence="6">RNA polymerase sigma factor</fullName>
    </recommendedName>
</protein>
<dbReference type="CDD" id="cd06171">
    <property type="entry name" value="Sigma70_r4"/>
    <property type="match status" value="1"/>
</dbReference>
<comment type="caution">
    <text evidence="9">The sequence shown here is derived from an EMBL/GenBank/DDBJ whole genome shotgun (WGS) entry which is preliminary data.</text>
</comment>
<dbReference type="Pfam" id="PF04542">
    <property type="entry name" value="Sigma70_r2"/>
    <property type="match status" value="1"/>
</dbReference>
<evidence type="ECO:0000259" key="7">
    <source>
        <dbReference type="Pfam" id="PF04542"/>
    </source>
</evidence>
<keyword evidence="5 6" id="KW-0804">Transcription</keyword>
<dbReference type="Gene3D" id="1.10.10.10">
    <property type="entry name" value="Winged helix-like DNA-binding domain superfamily/Winged helix DNA-binding domain"/>
    <property type="match status" value="1"/>
</dbReference>
<dbReference type="InterPro" id="IPR000838">
    <property type="entry name" value="RNA_pol_sigma70_ECF_CS"/>
</dbReference>
<dbReference type="PROSITE" id="PS01063">
    <property type="entry name" value="SIGMA70_ECF"/>
    <property type="match status" value="1"/>
</dbReference>
<dbReference type="Proteomes" id="UP000632774">
    <property type="component" value="Unassembled WGS sequence"/>
</dbReference>
<dbReference type="SUPFAM" id="SSF88659">
    <property type="entry name" value="Sigma3 and sigma4 domains of RNA polymerase sigma factors"/>
    <property type="match status" value="1"/>
</dbReference>
<dbReference type="SUPFAM" id="SSF88946">
    <property type="entry name" value="Sigma2 domain of RNA polymerase sigma factors"/>
    <property type="match status" value="1"/>
</dbReference>
<name>A0ABR9XCF6_9SPHI</name>
<comment type="similarity">
    <text evidence="1 6">Belongs to the sigma-70 factor family. ECF subfamily.</text>
</comment>
<evidence type="ECO:0000256" key="2">
    <source>
        <dbReference type="ARBA" id="ARBA00023015"/>
    </source>
</evidence>
<dbReference type="InterPro" id="IPR007627">
    <property type="entry name" value="RNA_pol_sigma70_r2"/>
</dbReference>
<keyword evidence="10" id="KW-1185">Reference proteome</keyword>
<dbReference type="InterPro" id="IPR036388">
    <property type="entry name" value="WH-like_DNA-bd_sf"/>
</dbReference>
<evidence type="ECO:0000256" key="1">
    <source>
        <dbReference type="ARBA" id="ARBA00010641"/>
    </source>
</evidence>
<dbReference type="PANTHER" id="PTHR43133:SF8">
    <property type="entry name" value="RNA POLYMERASE SIGMA FACTOR HI_1459-RELATED"/>
    <property type="match status" value="1"/>
</dbReference>
<dbReference type="EMBL" id="JADFFM010000001">
    <property type="protein sequence ID" value="MBE9664850.1"/>
    <property type="molecule type" value="Genomic_DNA"/>
</dbReference>
<evidence type="ECO:0000256" key="6">
    <source>
        <dbReference type="RuleBase" id="RU000716"/>
    </source>
</evidence>
<accession>A0ABR9XCF6</accession>
<keyword evidence="2 6" id="KW-0805">Transcription regulation</keyword>
<dbReference type="Pfam" id="PF08281">
    <property type="entry name" value="Sigma70_r4_2"/>
    <property type="match status" value="1"/>
</dbReference>
<dbReference type="PANTHER" id="PTHR43133">
    <property type="entry name" value="RNA POLYMERASE ECF-TYPE SIGMA FACTO"/>
    <property type="match status" value="1"/>
</dbReference>
<dbReference type="InterPro" id="IPR014284">
    <property type="entry name" value="RNA_pol_sigma-70_dom"/>
</dbReference>
<keyword evidence="3 6" id="KW-0731">Sigma factor</keyword>
<dbReference type="InterPro" id="IPR013249">
    <property type="entry name" value="RNA_pol_sigma70_r4_t2"/>
</dbReference>
<evidence type="ECO:0000313" key="9">
    <source>
        <dbReference type="EMBL" id="MBE9664850.1"/>
    </source>
</evidence>
<evidence type="ECO:0000256" key="3">
    <source>
        <dbReference type="ARBA" id="ARBA00023082"/>
    </source>
</evidence>
<proteinExistence type="inferred from homology"/>
<organism evidence="9 10">
    <name type="scientific">Mucilaginibacter boryungensis</name>
    <dbReference type="NCBI Taxonomy" id="768480"/>
    <lineage>
        <taxon>Bacteria</taxon>
        <taxon>Pseudomonadati</taxon>
        <taxon>Bacteroidota</taxon>
        <taxon>Sphingobacteriia</taxon>
        <taxon>Sphingobacteriales</taxon>
        <taxon>Sphingobacteriaceae</taxon>
        <taxon>Mucilaginibacter</taxon>
    </lineage>
</organism>
<keyword evidence="4 6" id="KW-0238">DNA-binding</keyword>
<sequence>MTEQELIAGLLNRDENAFKTVVDTYKNMVYNTVLGFLQNTGDAEDVTQDVFIKVYENIGGFKQQAKLSTWIYRISISQATDMLRYRNRKKRGGFILSLFGSNQEVLYEPPDFVHPGVLAENKEQSAILFKAINRLPENQKTAFLLQKLQDKSQREIAEIMQINEGAVESLLSRAKANLKKLLFNYYQTL</sequence>
<feature type="domain" description="RNA polymerase sigma factor 70 region 4 type 2" evidence="8">
    <location>
        <begin position="128"/>
        <end position="178"/>
    </location>
</feature>
<dbReference type="InterPro" id="IPR013325">
    <property type="entry name" value="RNA_pol_sigma_r2"/>
</dbReference>
<evidence type="ECO:0000256" key="4">
    <source>
        <dbReference type="ARBA" id="ARBA00023125"/>
    </source>
</evidence>
<evidence type="ECO:0000313" key="10">
    <source>
        <dbReference type="Proteomes" id="UP000632774"/>
    </source>
</evidence>
<gene>
    <name evidence="9" type="ORF">IRJ18_00660</name>
</gene>